<dbReference type="EMBL" id="CP060714">
    <property type="protein sequence ID" value="QNN56494.1"/>
    <property type="molecule type" value="Genomic_DNA"/>
</dbReference>
<evidence type="ECO:0000256" key="1">
    <source>
        <dbReference type="SAM" id="MobiDB-lite"/>
    </source>
</evidence>
<organism evidence="3 4">
    <name type="scientific">Diaphorobacter ruginosibacter</name>
    <dbReference type="NCBI Taxonomy" id="1715720"/>
    <lineage>
        <taxon>Bacteria</taxon>
        <taxon>Pseudomonadati</taxon>
        <taxon>Pseudomonadota</taxon>
        <taxon>Betaproteobacteria</taxon>
        <taxon>Burkholderiales</taxon>
        <taxon>Comamonadaceae</taxon>
        <taxon>Diaphorobacter</taxon>
    </lineage>
</organism>
<protein>
    <submittedName>
        <fullName evidence="3">Phage tail length tape measure family protein</fullName>
    </submittedName>
</protein>
<accession>A0A7G9RLL9</accession>
<evidence type="ECO:0000259" key="2">
    <source>
        <dbReference type="Pfam" id="PF06791"/>
    </source>
</evidence>
<dbReference type="InterPro" id="IPR009628">
    <property type="entry name" value="Phage_tape_measure_N"/>
</dbReference>
<evidence type="ECO:0000313" key="3">
    <source>
        <dbReference type="EMBL" id="QNN56494.1"/>
    </source>
</evidence>
<dbReference type="AlphaFoldDB" id="A0A7G9RLL9"/>
<keyword evidence="4" id="KW-1185">Reference proteome</keyword>
<dbReference type="KEGG" id="drg:H9K76_18430"/>
<dbReference type="Proteomes" id="UP000515811">
    <property type="component" value="Chromosome"/>
</dbReference>
<proteinExistence type="predicted"/>
<feature type="compositionally biased region" description="Basic and acidic residues" evidence="1">
    <location>
        <begin position="488"/>
        <end position="501"/>
    </location>
</feature>
<evidence type="ECO:0000313" key="4">
    <source>
        <dbReference type="Proteomes" id="UP000515811"/>
    </source>
</evidence>
<gene>
    <name evidence="3" type="ORF">H9K76_18430</name>
</gene>
<dbReference type="RefSeq" id="WP_187596760.1">
    <property type="nucleotide sequence ID" value="NZ_CP060714.1"/>
</dbReference>
<dbReference type="Pfam" id="PF06791">
    <property type="entry name" value="TMP_2"/>
    <property type="match status" value="1"/>
</dbReference>
<name>A0A7G9RLL9_9BURK</name>
<sequence length="898" mass="95241">MAGEERKVELKIDVDSAEVQAGLDQINRGAKDMAQNVVRAGEVAAAGISAVGDGADATARKVEESQRKISDSIKRTSDVVSGQAVEGIAKLDTEMTKGATTLSAYGKTAQQTQAALSGMPIHLTDIVTSLHGGKAPLSVVLQQVIQLSDAFGGVMPGIRALGDAFVGLLSNRAMLAVRAMSLLVTAYSEGSKEGRAYQEALVSSGNAVGATVGQLNGMAASIDQVVGTQGKAAETLALFAGQAVAGVGSLEAYAAAAISWERATGQAVGATAKQFASLKEDPLNAVLRLNDGMNFLTDGVYAQIKALVDQGQSAEATKVAQDALASALQSRSTEMVGNLGVVERAWRSVKGVVEETWDTLKGIGRDIGPEGRLAAQQQAVDNLEALEARGGTAPETPQFKARIAAAREALLLMQNEVALNQLNASFEAERATRVSARADVEKDAVKYLSEQQKIQQQIAVETGKIRAAYTGLTDDESLQKMNAEIKDRETAIRESHSKKGSAENSASVGESEIAQIKKRTEAQREYLKLLQAYGPEADKLTEAEKLVIKFKGDLKESISGVTRSRREDVLAVAEAQVAVEKQVKGEKERISVLEKSKAAYAALIEDTTKSAQALNQNADEIALSNELYGKGRTAIEQYRLSLIQAKLAEVEDGSDSTYDPEYVKALYAKLDAQTRVVSETRVNEFKQINQHADELLASANAMATAYKDEAALSGLTSLERAKIVAMRQVELKYAKELERIDKMEPGKERDAARAKVEQAQQIEGEAAVSKAIQDDWRKTTDQINQSLTDALMRGFESGASFGKSLRDALKSLFNTLVLRPIISATMTPISGTLGSLVQNGGVGIQAASGASGLLNMGDNLSSLWSMLSNGLNAASMGAGCCLGSLAGLTPWALKAHLT</sequence>
<feature type="region of interest" description="Disordered" evidence="1">
    <location>
        <begin position="488"/>
        <end position="512"/>
    </location>
</feature>
<reference evidence="3 4" key="1">
    <citation type="submission" date="2020-08" db="EMBL/GenBank/DDBJ databases">
        <title>Genome sequence of Diaphorobacter ruginosibacter DSM 27467T.</title>
        <authorList>
            <person name="Hyun D.-W."/>
            <person name="Bae J.-W."/>
        </authorList>
    </citation>
    <scope>NUCLEOTIDE SEQUENCE [LARGE SCALE GENOMIC DNA]</scope>
    <source>
        <strain evidence="3 4">DSM 27467</strain>
    </source>
</reference>
<feature type="domain" description="Bacteriophage tail tape measure N-terminal" evidence="2">
    <location>
        <begin position="102"/>
        <end position="305"/>
    </location>
</feature>